<keyword evidence="1 3" id="KW-0807">Transducer</keyword>
<dbReference type="RefSeq" id="WP_208981245.1">
    <property type="nucleotide sequence ID" value="NZ_CXWD01000006.1"/>
</dbReference>
<organism evidence="8 9">
    <name type="scientific">Roseibium alexandrii</name>
    <dbReference type="NCBI Taxonomy" id="388408"/>
    <lineage>
        <taxon>Bacteria</taxon>
        <taxon>Pseudomonadati</taxon>
        <taxon>Pseudomonadota</taxon>
        <taxon>Alphaproteobacteria</taxon>
        <taxon>Hyphomicrobiales</taxon>
        <taxon>Stappiaceae</taxon>
        <taxon>Roseibium</taxon>
    </lineage>
</organism>
<keyword evidence="5" id="KW-0472">Membrane</keyword>
<feature type="transmembrane region" description="Helical" evidence="5">
    <location>
        <begin position="20"/>
        <end position="43"/>
    </location>
</feature>
<dbReference type="SUPFAM" id="SSF58104">
    <property type="entry name" value="Methyl-accepting chemotaxis protein (MCP) signaling domain"/>
    <property type="match status" value="1"/>
</dbReference>
<dbReference type="PANTHER" id="PTHR32089">
    <property type="entry name" value="METHYL-ACCEPTING CHEMOTAXIS PROTEIN MCPB"/>
    <property type="match status" value="1"/>
</dbReference>
<dbReference type="Gene3D" id="1.10.287.950">
    <property type="entry name" value="Methyl-accepting chemotaxis protein"/>
    <property type="match status" value="1"/>
</dbReference>
<dbReference type="GO" id="GO:0006935">
    <property type="term" value="P:chemotaxis"/>
    <property type="evidence" value="ECO:0007669"/>
    <property type="project" value="InterPro"/>
</dbReference>
<dbReference type="InterPro" id="IPR003660">
    <property type="entry name" value="HAMP_dom"/>
</dbReference>
<dbReference type="InterPro" id="IPR004090">
    <property type="entry name" value="Chemotax_Me-accpt_rcpt"/>
</dbReference>
<dbReference type="Proteomes" id="UP000053235">
    <property type="component" value="Unassembled WGS sequence"/>
</dbReference>
<dbReference type="SMART" id="SM00283">
    <property type="entry name" value="MA"/>
    <property type="match status" value="1"/>
</dbReference>
<feature type="transmembrane region" description="Helical" evidence="5">
    <location>
        <begin position="355"/>
        <end position="373"/>
    </location>
</feature>
<gene>
    <name evidence="8" type="primary">mcp3</name>
    <name evidence="8" type="ORF">LAX5112_01752</name>
</gene>
<dbReference type="STRING" id="388408.LAX5112_01752"/>
<dbReference type="PROSITE" id="PS50885">
    <property type="entry name" value="HAMP"/>
    <property type="match status" value="1"/>
</dbReference>
<dbReference type="CDD" id="cd06225">
    <property type="entry name" value="HAMP"/>
    <property type="match status" value="1"/>
</dbReference>
<dbReference type="GO" id="GO:0016020">
    <property type="term" value="C:membrane"/>
    <property type="evidence" value="ECO:0007669"/>
    <property type="project" value="InterPro"/>
</dbReference>
<evidence type="ECO:0000256" key="3">
    <source>
        <dbReference type="PROSITE-ProRule" id="PRU00284"/>
    </source>
</evidence>
<dbReference type="GO" id="GO:0007165">
    <property type="term" value="P:signal transduction"/>
    <property type="evidence" value="ECO:0007669"/>
    <property type="project" value="UniProtKB-KW"/>
</dbReference>
<comment type="similarity">
    <text evidence="2">Belongs to the methyl-accepting chemotaxis (MCP) protein family.</text>
</comment>
<reference evidence="9" key="1">
    <citation type="submission" date="2015-07" db="EMBL/GenBank/DDBJ databases">
        <authorList>
            <person name="Rodrigo-Torres Lidia"/>
            <person name="Arahal R.David."/>
        </authorList>
    </citation>
    <scope>NUCLEOTIDE SEQUENCE [LARGE SCALE GENOMIC DNA]</scope>
    <source>
        <strain evidence="9">CECT 5112</strain>
    </source>
</reference>
<keyword evidence="9" id="KW-1185">Reference proteome</keyword>
<evidence type="ECO:0000259" key="6">
    <source>
        <dbReference type="PROSITE" id="PS50111"/>
    </source>
</evidence>
<dbReference type="Gene3D" id="3.30.450.20">
    <property type="entry name" value="PAS domain"/>
    <property type="match status" value="1"/>
</dbReference>
<feature type="compositionally biased region" description="Polar residues" evidence="4">
    <location>
        <begin position="475"/>
        <end position="494"/>
    </location>
</feature>
<dbReference type="PANTHER" id="PTHR32089:SF112">
    <property type="entry name" value="LYSOZYME-LIKE PROTEIN-RELATED"/>
    <property type="match status" value="1"/>
</dbReference>
<feature type="domain" description="Methyl-accepting transducer" evidence="6">
    <location>
        <begin position="445"/>
        <end position="699"/>
    </location>
</feature>
<dbReference type="EMBL" id="CXWD01000006">
    <property type="protein sequence ID" value="CTQ68473.1"/>
    <property type="molecule type" value="Genomic_DNA"/>
</dbReference>
<dbReference type="SMART" id="SM00304">
    <property type="entry name" value="HAMP"/>
    <property type="match status" value="2"/>
</dbReference>
<evidence type="ECO:0000256" key="1">
    <source>
        <dbReference type="ARBA" id="ARBA00023224"/>
    </source>
</evidence>
<feature type="domain" description="HAMP" evidence="7">
    <location>
        <begin position="375"/>
        <end position="428"/>
    </location>
</feature>
<keyword evidence="5" id="KW-0812">Transmembrane</keyword>
<dbReference type="CDD" id="cd18774">
    <property type="entry name" value="PDC2_HK_sensor"/>
    <property type="match status" value="1"/>
</dbReference>
<evidence type="ECO:0000256" key="2">
    <source>
        <dbReference type="ARBA" id="ARBA00029447"/>
    </source>
</evidence>
<evidence type="ECO:0000256" key="5">
    <source>
        <dbReference type="SAM" id="Phobius"/>
    </source>
</evidence>
<dbReference type="GO" id="GO:0004888">
    <property type="term" value="F:transmembrane signaling receptor activity"/>
    <property type="evidence" value="ECO:0007669"/>
    <property type="project" value="InterPro"/>
</dbReference>
<dbReference type="Pfam" id="PF00672">
    <property type="entry name" value="HAMP"/>
    <property type="match status" value="1"/>
</dbReference>
<protein>
    <submittedName>
        <fullName evidence="8">Methyl-accepting chemotaxis protein 3</fullName>
    </submittedName>
</protein>
<dbReference type="AlphaFoldDB" id="A0A0M7A418"/>
<proteinExistence type="inferred from homology"/>
<evidence type="ECO:0000259" key="7">
    <source>
        <dbReference type="PROSITE" id="PS50885"/>
    </source>
</evidence>
<evidence type="ECO:0000313" key="9">
    <source>
        <dbReference type="Proteomes" id="UP000053235"/>
    </source>
</evidence>
<feature type="region of interest" description="Disordered" evidence="4">
    <location>
        <begin position="475"/>
        <end position="501"/>
    </location>
</feature>
<keyword evidence="5" id="KW-1133">Transmembrane helix</keyword>
<sequence length="726" mass="76249">MTHSASSSKASKWPSIRLSFLIPALMVFLTIGACTAVGVIGFFNARDGLREAAEGELGMVVNAKSALLEARLASIENEIVNVATGAGIGEALVNMTNATMNLEKQRQEIFDYYKAGATAEERAQKMGDDHKSMYSWRHSEIHGSFASIWKKGGYGDVYLMDPNGLVMYSVAKGDEFLFPVTEVDGGNTGLQTAFEMAKEVEAGQVAVSDFEVYAPGGNSASMFVAAPVFVNTFGDISFGGVVAIRLDAGVLDNVVSTRADLGTTGQAYVVNAEGYTLSNKPLSDSATALNEMNSGAVVASALNGVEKAGIEAGADGVDRLTVAKPLVFQGRQWAVVAEKTVEETFASVTAMRNSMVTWSLIAIAIAAVVAIFFSRNITKPLTTLVGALNAIAQGDLNAEITAARRKDEIGDIGRAVLQIRQNAAEENEQRAADQAETAERQAAQRQEMLASLAGDFESTVGTVVDKVAQSAASLRESANNMRQMTESAGETSSKAAEMSKETLSEVESIAAASDQLSSSIQEISTLIERSSSVAADATRRAETTNHTVKSLAEAANRIGEVVTLISDIADQTNLLALNATIEAARAGEAGKGFAVVASEVKDLAAQTGKATGEIQQQIDAIRGATDDAVGAIGDIQKTIDEITQSVSEVAAAVTEQSYATQGIAENTQRAAGGTSQVSQDVQNVSSLSEQTNGAATSFSEEAVAMASQAEHLDEEVRKFLHQVRSA</sequence>
<evidence type="ECO:0000256" key="4">
    <source>
        <dbReference type="SAM" id="MobiDB-lite"/>
    </source>
</evidence>
<accession>A0A0M7A418</accession>
<dbReference type="InterPro" id="IPR004089">
    <property type="entry name" value="MCPsignal_dom"/>
</dbReference>
<dbReference type="PROSITE" id="PS50111">
    <property type="entry name" value="CHEMOTAXIS_TRANSDUC_2"/>
    <property type="match status" value="1"/>
</dbReference>
<dbReference type="Gene3D" id="1.10.8.500">
    <property type="entry name" value="HAMP domain in histidine kinase"/>
    <property type="match status" value="1"/>
</dbReference>
<dbReference type="Pfam" id="PF00015">
    <property type="entry name" value="MCPsignal"/>
    <property type="match status" value="1"/>
</dbReference>
<dbReference type="PRINTS" id="PR00260">
    <property type="entry name" value="CHEMTRNSDUCR"/>
</dbReference>
<evidence type="ECO:0000313" key="8">
    <source>
        <dbReference type="EMBL" id="CTQ68473.1"/>
    </source>
</evidence>
<name>A0A0M7A418_9HYPH</name>